<gene>
    <name evidence="1" type="ORF">PHYPA_006722</name>
</gene>
<dbReference type="InParanoid" id="A0A2K1KPW2"/>
<reference evidence="1 3" key="2">
    <citation type="journal article" date="2018" name="Plant J.">
        <title>The Physcomitrella patens chromosome-scale assembly reveals moss genome structure and evolution.</title>
        <authorList>
            <person name="Lang D."/>
            <person name="Ullrich K.K."/>
            <person name="Murat F."/>
            <person name="Fuchs J."/>
            <person name="Jenkins J."/>
            <person name="Haas F.B."/>
            <person name="Piednoel M."/>
            <person name="Gundlach H."/>
            <person name="Van Bel M."/>
            <person name="Meyberg R."/>
            <person name="Vives C."/>
            <person name="Morata J."/>
            <person name="Symeonidi A."/>
            <person name="Hiss M."/>
            <person name="Muchero W."/>
            <person name="Kamisugi Y."/>
            <person name="Saleh O."/>
            <person name="Blanc G."/>
            <person name="Decker E.L."/>
            <person name="van Gessel N."/>
            <person name="Grimwood J."/>
            <person name="Hayes R.D."/>
            <person name="Graham S.W."/>
            <person name="Gunter L.E."/>
            <person name="McDaniel S.F."/>
            <person name="Hoernstein S.N.W."/>
            <person name="Larsson A."/>
            <person name="Li F.W."/>
            <person name="Perroud P.F."/>
            <person name="Phillips J."/>
            <person name="Ranjan P."/>
            <person name="Rokshar D.S."/>
            <person name="Rothfels C.J."/>
            <person name="Schneider L."/>
            <person name="Shu S."/>
            <person name="Stevenson D.W."/>
            <person name="Thummler F."/>
            <person name="Tillich M."/>
            <person name="Villarreal Aguilar J.C."/>
            <person name="Widiez T."/>
            <person name="Wong G.K."/>
            <person name="Wymore A."/>
            <person name="Zhang Y."/>
            <person name="Zimmer A.D."/>
            <person name="Quatrano R.S."/>
            <person name="Mayer K.F.X."/>
            <person name="Goodstein D."/>
            <person name="Casacuberta J.M."/>
            <person name="Vandepoele K."/>
            <person name="Reski R."/>
            <person name="Cuming A.C."/>
            <person name="Tuskan G.A."/>
            <person name="Maumus F."/>
            <person name="Salse J."/>
            <person name="Schmutz J."/>
            <person name="Rensing S.A."/>
        </authorList>
    </citation>
    <scope>NUCLEOTIDE SEQUENCE [LARGE SCALE GENOMIC DNA]</scope>
    <source>
        <strain evidence="2 3">cv. Gransden 2004</strain>
    </source>
</reference>
<evidence type="ECO:0000313" key="2">
    <source>
        <dbReference type="EnsemblPlants" id="PAC:32920179.CDS.1"/>
    </source>
</evidence>
<protein>
    <submittedName>
        <fullName evidence="1 2">Uncharacterized protein</fullName>
    </submittedName>
</protein>
<accession>A0A2K1KPW2</accession>
<dbReference type="Gramene" id="Pp3c4_25100V3.1">
    <property type="protein sequence ID" value="PAC:32920179.CDS.1"/>
    <property type="gene ID" value="Pp3c4_25100"/>
</dbReference>
<reference evidence="2" key="3">
    <citation type="submission" date="2020-12" db="UniProtKB">
        <authorList>
            <consortium name="EnsemblPlants"/>
        </authorList>
    </citation>
    <scope>IDENTIFICATION</scope>
</reference>
<dbReference type="PaxDb" id="3218-PP1S60_267V6.1"/>
<evidence type="ECO:0000313" key="3">
    <source>
        <dbReference type="Proteomes" id="UP000006727"/>
    </source>
</evidence>
<evidence type="ECO:0000313" key="1">
    <source>
        <dbReference type="EMBL" id="PNR55825.1"/>
    </source>
</evidence>
<organism evidence="1">
    <name type="scientific">Physcomitrium patens</name>
    <name type="common">Spreading-leaved earth moss</name>
    <name type="synonym">Physcomitrella patens</name>
    <dbReference type="NCBI Taxonomy" id="3218"/>
    <lineage>
        <taxon>Eukaryota</taxon>
        <taxon>Viridiplantae</taxon>
        <taxon>Streptophyta</taxon>
        <taxon>Embryophyta</taxon>
        <taxon>Bryophyta</taxon>
        <taxon>Bryophytina</taxon>
        <taxon>Bryopsida</taxon>
        <taxon>Funariidae</taxon>
        <taxon>Funariales</taxon>
        <taxon>Funariaceae</taxon>
        <taxon>Physcomitrium</taxon>
    </lineage>
</organism>
<name>A0A2K1KPW2_PHYPA</name>
<dbReference type="AlphaFoldDB" id="A0A2K1KPW2"/>
<sequence>MRSRWISFNKTLRPEDERLAGLRLSINITIPGRDRPISCNLHRSYNQALLLQRELVKILYIPSVPDV</sequence>
<reference evidence="1 3" key="1">
    <citation type="journal article" date="2008" name="Science">
        <title>The Physcomitrella genome reveals evolutionary insights into the conquest of land by plants.</title>
        <authorList>
            <person name="Rensing S."/>
            <person name="Lang D."/>
            <person name="Zimmer A."/>
            <person name="Terry A."/>
            <person name="Salamov A."/>
            <person name="Shapiro H."/>
            <person name="Nishiyama T."/>
            <person name="Perroud P.-F."/>
            <person name="Lindquist E."/>
            <person name="Kamisugi Y."/>
            <person name="Tanahashi T."/>
            <person name="Sakakibara K."/>
            <person name="Fujita T."/>
            <person name="Oishi K."/>
            <person name="Shin-I T."/>
            <person name="Kuroki Y."/>
            <person name="Toyoda A."/>
            <person name="Suzuki Y."/>
            <person name="Hashimoto A."/>
            <person name="Yamaguchi K."/>
            <person name="Sugano A."/>
            <person name="Kohara Y."/>
            <person name="Fujiyama A."/>
            <person name="Anterola A."/>
            <person name="Aoki S."/>
            <person name="Ashton N."/>
            <person name="Barbazuk W.B."/>
            <person name="Barker E."/>
            <person name="Bennetzen J."/>
            <person name="Bezanilla M."/>
            <person name="Blankenship R."/>
            <person name="Cho S.H."/>
            <person name="Dutcher S."/>
            <person name="Estelle M."/>
            <person name="Fawcett J.A."/>
            <person name="Gundlach H."/>
            <person name="Hanada K."/>
            <person name="Heyl A."/>
            <person name="Hicks K.A."/>
            <person name="Hugh J."/>
            <person name="Lohr M."/>
            <person name="Mayer K."/>
            <person name="Melkozernov A."/>
            <person name="Murata T."/>
            <person name="Nelson D."/>
            <person name="Pils B."/>
            <person name="Prigge M."/>
            <person name="Reiss B."/>
            <person name="Renner T."/>
            <person name="Rombauts S."/>
            <person name="Rushton P."/>
            <person name="Sanderfoot A."/>
            <person name="Schween G."/>
            <person name="Shiu S.-H."/>
            <person name="Stueber K."/>
            <person name="Theodoulou F.L."/>
            <person name="Tu H."/>
            <person name="Van de Peer Y."/>
            <person name="Verrier P.J."/>
            <person name="Waters E."/>
            <person name="Wood A."/>
            <person name="Yang L."/>
            <person name="Cove D."/>
            <person name="Cuming A."/>
            <person name="Hasebe M."/>
            <person name="Lucas S."/>
            <person name="Mishler D.B."/>
            <person name="Reski R."/>
            <person name="Grigoriev I."/>
            <person name="Quatrano R.S."/>
            <person name="Boore J.L."/>
        </authorList>
    </citation>
    <scope>NUCLEOTIDE SEQUENCE [LARGE SCALE GENOMIC DNA]</scope>
    <source>
        <strain evidence="2 3">cv. Gransden 2004</strain>
    </source>
</reference>
<dbReference type="EnsemblPlants" id="Pp3c4_25100V3.1">
    <property type="protein sequence ID" value="PAC:32920179.CDS.1"/>
    <property type="gene ID" value="Pp3c4_25100"/>
</dbReference>
<dbReference type="EMBL" id="ABEU02000004">
    <property type="protein sequence ID" value="PNR55825.1"/>
    <property type="molecule type" value="Genomic_DNA"/>
</dbReference>
<dbReference type="Proteomes" id="UP000006727">
    <property type="component" value="Chromosome 4"/>
</dbReference>
<keyword evidence="3" id="KW-1185">Reference proteome</keyword>
<proteinExistence type="predicted"/>